<comment type="caution">
    <text evidence="3">The sequence shown here is derived from an EMBL/GenBank/DDBJ whole genome shotgun (WGS) entry which is preliminary data.</text>
</comment>
<dbReference type="InterPro" id="IPR036390">
    <property type="entry name" value="WH_DNA-bd_sf"/>
</dbReference>
<keyword evidence="1" id="KW-0238">DNA-binding</keyword>
<evidence type="ECO:0000256" key="1">
    <source>
        <dbReference type="ARBA" id="ARBA00023125"/>
    </source>
</evidence>
<organism evidence="3 4">
    <name type="scientific">Ktedonobacter robiniae</name>
    <dbReference type="NCBI Taxonomy" id="2778365"/>
    <lineage>
        <taxon>Bacteria</taxon>
        <taxon>Bacillati</taxon>
        <taxon>Chloroflexota</taxon>
        <taxon>Ktedonobacteria</taxon>
        <taxon>Ktedonobacterales</taxon>
        <taxon>Ktedonobacteraceae</taxon>
        <taxon>Ktedonobacter</taxon>
    </lineage>
</organism>
<protein>
    <submittedName>
        <fullName evidence="3">HTH-type transcriptional regulator NsrR</fullName>
    </submittedName>
</protein>
<dbReference type="PROSITE" id="PS51197">
    <property type="entry name" value="HTH_RRF2_2"/>
    <property type="match status" value="1"/>
</dbReference>
<dbReference type="RefSeq" id="WP_201373852.1">
    <property type="nucleotide sequence ID" value="NZ_BNJG01000002.1"/>
</dbReference>
<proteinExistence type="predicted"/>
<dbReference type="Proteomes" id="UP000654345">
    <property type="component" value="Unassembled WGS sequence"/>
</dbReference>
<sequence length="152" mass="17280">MRLTYHTDYALRVLLYLAAYPDTQLANIQDIADTYAISSNHLMKIVHKLGKLGYIETIRGRNGGMRLARKPVDIRIGEVVRQTEEDFFLVECFDSEHNCCVITPVCNLRTALQEALAAFLSVLDKYTLADLTSNKALYQQLITITRKEPQSL</sequence>
<evidence type="ECO:0000256" key="2">
    <source>
        <dbReference type="ARBA" id="ARBA00034078"/>
    </source>
</evidence>
<name>A0ABQ3UXP2_9CHLR</name>
<gene>
    <name evidence="3" type="primary">nsrR</name>
    <name evidence="3" type="ORF">KSB_59180</name>
</gene>
<evidence type="ECO:0000313" key="3">
    <source>
        <dbReference type="EMBL" id="GHO57443.1"/>
    </source>
</evidence>
<dbReference type="EMBL" id="BNJG01000002">
    <property type="protein sequence ID" value="GHO57443.1"/>
    <property type="molecule type" value="Genomic_DNA"/>
</dbReference>
<dbReference type="PANTHER" id="PTHR33221:SF4">
    <property type="entry name" value="HTH-TYPE TRANSCRIPTIONAL REPRESSOR NSRR"/>
    <property type="match status" value="1"/>
</dbReference>
<dbReference type="NCBIfam" id="TIGR00738">
    <property type="entry name" value="rrf2_super"/>
    <property type="match status" value="1"/>
</dbReference>
<dbReference type="InterPro" id="IPR036388">
    <property type="entry name" value="WH-like_DNA-bd_sf"/>
</dbReference>
<dbReference type="InterPro" id="IPR000944">
    <property type="entry name" value="Tscrpt_reg_Rrf2"/>
</dbReference>
<evidence type="ECO:0000313" key="4">
    <source>
        <dbReference type="Proteomes" id="UP000654345"/>
    </source>
</evidence>
<comment type="cofactor">
    <cofactor evidence="2">
        <name>[2Fe-2S] cluster</name>
        <dbReference type="ChEBI" id="CHEBI:190135"/>
    </cofactor>
</comment>
<dbReference type="Pfam" id="PF02082">
    <property type="entry name" value="Rrf2"/>
    <property type="match status" value="1"/>
</dbReference>
<reference evidence="3 4" key="1">
    <citation type="journal article" date="2021" name="Int. J. Syst. Evol. Microbiol.">
        <title>Reticulibacter mediterranei gen. nov., sp. nov., within the new family Reticulibacteraceae fam. nov., and Ktedonospora formicarum gen. nov., sp. nov., Ktedonobacter robiniae sp. nov., Dictyobacter formicarum sp. nov. and Dictyobacter arantiisoli sp. nov., belonging to the class Ktedonobacteria.</title>
        <authorList>
            <person name="Yabe S."/>
            <person name="Zheng Y."/>
            <person name="Wang C.M."/>
            <person name="Sakai Y."/>
            <person name="Abe K."/>
            <person name="Yokota A."/>
            <person name="Donadio S."/>
            <person name="Cavaletti L."/>
            <person name="Monciardini P."/>
        </authorList>
    </citation>
    <scope>NUCLEOTIDE SEQUENCE [LARGE SCALE GENOMIC DNA]</scope>
    <source>
        <strain evidence="3 4">SOSP1-30</strain>
    </source>
</reference>
<dbReference type="PANTHER" id="PTHR33221">
    <property type="entry name" value="WINGED HELIX-TURN-HELIX TRANSCRIPTIONAL REGULATOR, RRF2 FAMILY"/>
    <property type="match status" value="1"/>
</dbReference>
<dbReference type="SUPFAM" id="SSF46785">
    <property type="entry name" value="Winged helix' DNA-binding domain"/>
    <property type="match status" value="1"/>
</dbReference>
<dbReference type="Gene3D" id="1.10.10.10">
    <property type="entry name" value="Winged helix-like DNA-binding domain superfamily/Winged helix DNA-binding domain"/>
    <property type="match status" value="1"/>
</dbReference>
<keyword evidence="4" id="KW-1185">Reference proteome</keyword>
<accession>A0ABQ3UXP2</accession>